<reference evidence="1" key="1">
    <citation type="submission" date="2020-01" db="EMBL/GenBank/DDBJ databases">
        <authorList>
            <consortium name="DOE Joint Genome Institute"/>
            <person name="Haridas S."/>
            <person name="Albert R."/>
            <person name="Binder M."/>
            <person name="Bloem J."/>
            <person name="Labutti K."/>
            <person name="Salamov A."/>
            <person name="Andreopoulos B."/>
            <person name="Baker S.E."/>
            <person name="Barry K."/>
            <person name="Bills G."/>
            <person name="Bluhm B.H."/>
            <person name="Cannon C."/>
            <person name="Castanera R."/>
            <person name="Culley D.E."/>
            <person name="Daum C."/>
            <person name="Ezra D."/>
            <person name="Gonzalez J.B."/>
            <person name="Henrissat B."/>
            <person name="Kuo A."/>
            <person name="Liang C."/>
            <person name="Lipzen A."/>
            <person name="Lutzoni F."/>
            <person name="Magnuson J."/>
            <person name="Mondo S."/>
            <person name="Nolan M."/>
            <person name="Ohm R."/>
            <person name="Pangilinan J."/>
            <person name="Park H.-J."/>
            <person name="Ramirez L."/>
            <person name="Alfaro M."/>
            <person name="Sun H."/>
            <person name="Tritt A."/>
            <person name="Yoshinaga Y."/>
            <person name="Zwiers L.-H."/>
            <person name="Turgeon B.G."/>
            <person name="Goodwin S.B."/>
            <person name="Spatafora J.W."/>
            <person name="Crous P.W."/>
            <person name="Grigoriev I.V."/>
        </authorList>
    </citation>
    <scope>NUCLEOTIDE SEQUENCE</scope>
    <source>
        <strain evidence="1">IPT5</strain>
    </source>
</reference>
<name>A0A6A7B5E3_9PLEO</name>
<protein>
    <submittedName>
        <fullName evidence="1">Uncharacterized protein</fullName>
    </submittedName>
</protein>
<accession>A0A6A7B5E3</accession>
<evidence type="ECO:0000313" key="2">
    <source>
        <dbReference type="Proteomes" id="UP000799423"/>
    </source>
</evidence>
<dbReference type="Proteomes" id="UP000799423">
    <property type="component" value="Unassembled WGS sequence"/>
</dbReference>
<sequence>MRFRVPFVAVAWDIGRAGPTAWGQQLLYLKADNLPPINAGIWTCISYTSTLSLRKMLVADTCSLIQVEVYAQPKRMPAMGFMSDPDLRSRILGNPRLST</sequence>
<proteinExistence type="predicted"/>
<evidence type="ECO:0000313" key="1">
    <source>
        <dbReference type="EMBL" id="KAF2849675.1"/>
    </source>
</evidence>
<dbReference type="AlphaFoldDB" id="A0A6A7B5E3"/>
<gene>
    <name evidence="1" type="ORF">T440DRAFT_123474</name>
</gene>
<dbReference type="EMBL" id="MU006310">
    <property type="protein sequence ID" value="KAF2849675.1"/>
    <property type="molecule type" value="Genomic_DNA"/>
</dbReference>
<organism evidence="1 2">
    <name type="scientific">Plenodomus tracheiphilus IPT5</name>
    <dbReference type="NCBI Taxonomy" id="1408161"/>
    <lineage>
        <taxon>Eukaryota</taxon>
        <taxon>Fungi</taxon>
        <taxon>Dikarya</taxon>
        <taxon>Ascomycota</taxon>
        <taxon>Pezizomycotina</taxon>
        <taxon>Dothideomycetes</taxon>
        <taxon>Pleosporomycetidae</taxon>
        <taxon>Pleosporales</taxon>
        <taxon>Pleosporineae</taxon>
        <taxon>Leptosphaeriaceae</taxon>
        <taxon>Plenodomus</taxon>
    </lineage>
</organism>
<keyword evidence="2" id="KW-1185">Reference proteome</keyword>